<protein>
    <submittedName>
        <fullName evidence="2">Glycosyltransferase</fullName>
    </submittedName>
</protein>
<dbReference type="AlphaFoldDB" id="A0A7G8PVI6"/>
<dbReference type="KEGG" id="alti:ALE3EI_1803"/>
<accession>A0A7G8PVI6</accession>
<reference evidence="2 3" key="1">
    <citation type="submission" date="2020-04" db="EMBL/GenBank/DDBJ databases">
        <title>Genome sequence of Altibacter aquimarinus strain ALE3EI.</title>
        <authorList>
            <person name="Oh H.-M."/>
            <person name="Jang D."/>
        </authorList>
    </citation>
    <scope>NUCLEOTIDE SEQUENCE [LARGE SCALE GENOMIC DNA]</scope>
    <source>
        <strain evidence="2 3">ALE3EI</strain>
    </source>
</reference>
<organism evidence="2 3">
    <name type="scientific">Constantimarinum furrinae</name>
    <dbReference type="NCBI Taxonomy" id="2562285"/>
    <lineage>
        <taxon>Bacteria</taxon>
        <taxon>Pseudomonadati</taxon>
        <taxon>Bacteroidota</taxon>
        <taxon>Flavobacteriia</taxon>
        <taxon>Flavobacteriales</taxon>
        <taxon>Flavobacteriaceae</taxon>
        <taxon>Altibacter/Constantimarinum group</taxon>
        <taxon>Constantimarinum</taxon>
    </lineage>
</organism>
<evidence type="ECO:0000259" key="1">
    <source>
        <dbReference type="Pfam" id="PF00535"/>
    </source>
</evidence>
<keyword evidence="3" id="KW-1185">Reference proteome</keyword>
<evidence type="ECO:0000313" key="3">
    <source>
        <dbReference type="Proteomes" id="UP000515514"/>
    </source>
</evidence>
<gene>
    <name evidence="2" type="ORF">ALE3EI_1803</name>
</gene>
<proteinExistence type="predicted"/>
<dbReference type="GO" id="GO:0016740">
    <property type="term" value="F:transferase activity"/>
    <property type="evidence" value="ECO:0007669"/>
    <property type="project" value="UniProtKB-KW"/>
</dbReference>
<dbReference type="PANTHER" id="PTHR43179">
    <property type="entry name" value="RHAMNOSYLTRANSFERASE WBBL"/>
    <property type="match status" value="1"/>
</dbReference>
<dbReference type="EMBL" id="CP052909">
    <property type="protein sequence ID" value="QNJ98352.1"/>
    <property type="molecule type" value="Genomic_DNA"/>
</dbReference>
<dbReference type="RefSeq" id="WP_186987957.1">
    <property type="nucleotide sequence ID" value="NZ_CP052909.1"/>
</dbReference>
<sequence length="306" mass="35803">MTDIAVIIINYNTSNYTLECIDTVVKRTSEPISYDIIVVDNNSEPDDYIHLKTHFPKKDNIKLYRSDINTGFGGGNMFGVQFAKAKYFLFLNNDAMLLNDCLSILKDFMDQHPQVGVCTAQNYDEHHNFVPSFDHNKGLRRFLFGRGFLEKINPKRYPKRKNEYQKPLKVDWVNGAFLFFRSEAFLKVGGFDTRVFLYWEEMDICYRLKKQGYDSFLVPEAKVLHFQGKSIGKSVAINKEGYISYLHVLRKNYSFLKYAVIRLYLVVALLLKPKKWYLLSVLLKADPSSESLRHKQKPRTVHEHRN</sequence>
<feature type="domain" description="Glycosyltransferase 2-like" evidence="1">
    <location>
        <begin position="6"/>
        <end position="155"/>
    </location>
</feature>
<dbReference type="Pfam" id="PF00535">
    <property type="entry name" value="Glycos_transf_2"/>
    <property type="match status" value="1"/>
</dbReference>
<dbReference type="CDD" id="cd04186">
    <property type="entry name" value="GT_2_like_c"/>
    <property type="match status" value="1"/>
</dbReference>
<dbReference type="InterPro" id="IPR029044">
    <property type="entry name" value="Nucleotide-diphossugar_trans"/>
</dbReference>
<dbReference type="InterPro" id="IPR001173">
    <property type="entry name" value="Glyco_trans_2-like"/>
</dbReference>
<dbReference type="Gene3D" id="3.90.550.10">
    <property type="entry name" value="Spore Coat Polysaccharide Biosynthesis Protein SpsA, Chain A"/>
    <property type="match status" value="1"/>
</dbReference>
<dbReference type="PANTHER" id="PTHR43179:SF7">
    <property type="entry name" value="RHAMNOSYLTRANSFERASE WBBL"/>
    <property type="match status" value="1"/>
</dbReference>
<evidence type="ECO:0000313" key="2">
    <source>
        <dbReference type="EMBL" id="QNJ98352.1"/>
    </source>
</evidence>
<dbReference type="SUPFAM" id="SSF53448">
    <property type="entry name" value="Nucleotide-diphospho-sugar transferases"/>
    <property type="match status" value="1"/>
</dbReference>
<keyword evidence="2" id="KW-0808">Transferase</keyword>
<name>A0A7G8PVI6_9FLAO</name>
<dbReference type="Proteomes" id="UP000515514">
    <property type="component" value="Chromosome"/>
</dbReference>